<evidence type="ECO:0000256" key="1">
    <source>
        <dbReference type="ARBA" id="ARBA00022737"/>
    </source>
</evidence>
<dbReference type="InterPro" id="IPR036770">
    <property type="entry name" value="Ankyrin_rpt-contain_sf"/>
</dbReference>
<feature type="compositionally biased region" description="Basic and acidic residues" evidence="4">
    <location>
        <begin position="492"/>
        <end position="507"/>
    </location>
</feature>
<dbReference type="KEGG" id="pco:PHACADRAFT_257838"/>
<reference evidence="5 6" key="1">
    <citation type="journal article" date="2012" name="BMC Genomics">
        <title>Comparative genomics of the white-rot fungi, Phanerochaete carnosa and P. chrysosporium, to elucidate the genetic basis of the distinct wood types they colonize.</title>
        <authorList>
            <person name="Suzuki H."/>
            <person name="MacDonald J."/>
            <person name="Syed K."/>
            <person name="Salamov A."/>
            <person name="Hori C."/>
            <person name="Aerts A."/>
            <person name="Henrissat B."/>
            <person name="Wiebenga A."/>
            <person name="vanKuyk P.A."/>
            <person name="Barry K."/>
            <person name="Lindquist E."/>
            <person name="LaButti K."/>
            <person name="Lapidus A."/>
            <person name="Lucas S."/>
            <person name="Coutinho P."/>
            <person name="Gong Y."/>
            <person name="Samejima M."/>
            <person name="Mahadevan R."/>
            <person name="Abou-Zaid M."/>
            <person name="de Vries R.P."/>
            <person name="Igarashi K."/>
            <person name="Yadav J.S."/>
            <person name="Grigoriev I.V."/>
            <person name="Master E.R."/>
        </authorList>
    </citation>
    <scope>NUCLEOTIDE SEQUENCE [LARGE SCALE GENOMIC DNA]</scope>
    <source>
        <strain evidence="5 6">HHB-10118-sp</strain>
    </source>
</reference>
<sequence>MPGTSRTQRAEAKYNVVFDYPNLGLHTAAASGNLGLAKYALDHGQPVNSALDGVLPLHAASFGGSDQVVTLLIEYGADVNAPRLPRRYSTDRHRGSAPPPVTTGASGSTSLHFACMHGHMTVIFTLLLHGAHPDRTDKHGMTPEMIARQNGHTDCADVLQQWAQNRDRDLREREVLTPHPSEDHISKEEKTHNYCGRLDCFECATRKRIRVKRSIDNAFHMLRHTSSSQSAANTPPPSAGSLSATNSIQPPSPADRPLGEYTFYPVSDNAIDELPPRRPSLPQVLEVPHGVTTPHRSRRPSNLSGTSSQRPRSAGSDTDQCAGQRVKGKISLLNIFKRGNEGTPDSNSPSSSAVTSASQSPSAPSALALSALASRSSDILASSPTDTSIPGPPAGNQLHSLMLGGSSPSALSIPEPRKAASRSSLRSAALVNDTLEKASPSARPGILRATHGRSSSSGQSAPGDASRGGSGPPSVRALRFDPNSPGAVSGTRRPESRARAARAESRSHSRTRGRGSFNSVRSHSPDSPWGMRFEHEPEHMSSPSPAGADGYIEEEEEEEYGGPVEPQVGMNELNMLLHDLNVKKSRRMSIESRASDLDSQDTVNHPFECPFSIHYPPPEEEDEISALRSHRASLDSRVRGNSMSSMITDSSGYPSSSVPTPALQQSNLPTPYVVSPSVGQTDLPSPGEAMAEKKDLAVVSVVPISPTRRVRGPLDIDIRSISSHAQAEALVQHTQRRILAGSESSDEEEVKSLGINLGDGRTPLSAKLAALGESLAIERKFKEEEEKKKRRSLIMEPISEQIFASEVPGVQRKLSLQERAHSDPMGKVRRPHTADGEPHPESANRFLSPQSSKVNLLSVSDPDRNGKLLSVPGIGSSSSFPSSYRQARSDSLPPSQTYVSRSRTPDPDSSRRMTTAPAGFGTPLTRYPTCPAEDTIIPRTELLTKQERQAARAQKLTKMGFSSGGDTWKESPSYARSQRQHRFGLRTLVQSLTGRA</sequence>
<feature type="compositionally biased region" description="Polar residues" evidence="4">
    <location>
        <begin position="845"/>
        <end position="858"/>
    </location>
</feature>
<dbReference type="PROSITE" id="PS50088">
    <property type="entry name" value="ANK_REPEAT"/>
    <property type="match status" value="2"/>
</dbReference>
<dbReference type="HOGENOM" id="CLU_300172_0_0_1"/>
<dbReference type="PANTHER" id="PTHR24173">
    <property type="entry name" value="ANKYRIN REPEAT CONTAINING"/>
    <property type="match status" value="1"/>
</dbReference>
<feature type="compositionally biased region" description="Polar residues" evidence="4">
    <location>
        <begin position="240"/>
        <end position="249"/>
    </location>
</feature>
<feature type="compositionally biased region" description="Polar residues" evidence="4">
    <location>
        <begin position="300"/>
        <end position="321"/>
    </location>
</feature>
<organism evidence="5 6">
    <name type="scientific">Phanerochaete carnosa (strain HHB-10118-sp)</name>
    <name type="common">White-rot fungus</name>
    <name type="synonym">Peniophora carnosa</name>
    <dbReference type="NCBI Taxonomy" id="650164"/>
    <lineage>
        <taxon>Eukaryota</taxon>
        <taxon>Fungi</taxon>
        <taxon>Dikarya</taxon>
        <taxon>Basidiomycota</taxon>
        <taxon>Agaricomycotina</taxon>
        <taxon>Agaricomycetes</taxon>
        <taxon>Polyporales</taxon>
        <taxon>Phanerochaetaceae</taxon>
        <taxon>Phanerochaete</taxon>
    </lineage>
</organism>
<feature type="repeat" description="ANK" evidence="3">
    <location>
        <begin position="52"/>
        <end position="84"/>
    </location>
</feature>
<accession>K5W5E6</accession>
<feature type="region of interest" description="Disordered" evidence="4">
    <location>
        <begin position="84"/>
        <end position="105"/>
    </location>
</feature>
<dbReference type="OrthoDB" id="194358at2759"/>
<dbReference type="InParanoid" id="K5W5E6"/>
<feature type="region of interest" description="Disordered" evidence="4">
    <location>
        <begin position="434"/>
        <end position="556"/>
    </location>
</feature>
<feature type="compositionally biased region" description="Basic and acidic residues" evidence="4">
    <location>
        <begin position="817"/>
        <end position="842"/>
    </location>
</feature>
<proteinExistence type="predicted"/>
<dbReference type="Pfam" id="PF12796">
    <property type="entry name" value="Ank_2"/>
    <property type="match status" value="2"/>
</dbReference>
<feature type="compositionally biased region" description="Low complexity" evidence="4">
    <location>
        <begin position="346"/>
        <end position="361"/>
    </location>
</feature>
<keyword evidence="6" id="KW-1185">Reference proteome</keyword>
<dbReference type="SMART" id="SM00248">
    <property type="entry name" value="ANK"/>
    <property type="match status" value="4"/>
</dbReference>
<keyword evidence="2 3" id="KW-0040">ANK repeat</keyword>
<dbReference type="SUPFAM" id="SSF48403">
    <property type="entry name" value="Ankyrin repeat"/>
    <property type="match status" value="1"/>
</dbReference>
<gene>
    <name evidence="5" type="ORF">PHACADRAFT_257838</name>
</gene>
<evidence type="ECO:0000313" key="5">
    <source>
        <dbReference type="EMBL" id="EKM54179.1"/>
    </source>
</evidence>
<dbReference type="PANTHER" id="PTHR24173:SF74">
    <property type="entry name" value="ANKYRIN REPEAT DOMAIN-CONTAINING PROTEIN 16"/>
    <property type="match status" value="1"/>
</dbReference>
<dbReference type="InterPro" id="IPR002110">
    <property type="entry name" value="Ankyrin_rpt"/>
</dbReference>
<feature type="region of interest" description="Disordered" evidence="4">
    <location>
        <begin position="379"/>
        <end position="420"/>
    </location>
</feature>
<dbReference type="EMBL" id="JH930473">
    <property type="protein sequence ID" value="EKM54179.1"/>
    <property type="molecule type" value="Genomic_DNA"/>
</dbReference>
<feature type="region of interest" description="Disordered" evidence="4">
    <location>
        <begin position="958"/>
        <end position="981"/>
    </location>
</feature>
<name>K5W5E6_PHACS</name>
<keyword evidence="1" id="KW-0677">Repeat</keyword>
<feature type="region of interest" description="Disordered" evidence="4">
    <location>
        <begin position="225"/>
        <end position="361"/>
    </location>
</feature>
<feature type="region of interest" description="Disordered" evidence="4">
    <location>
        <begin position="817"/>
        <end position="930"/>
    </location>
</feature>
<dbReference type="Gene3D" id="1.25.40.20">
    <property type="entry name" value="Ankyrin repeat-containing domain"/>
    <property type="match status" value="1"/>
</dbReference>
<evidence type="ECO:0000313" key="6">
    <source>
        <dbReference type="Proteomes" id="UP000008370"/>
    </source>
</evidence>
<dbReference type="PROSITE" id="PS50297">
    <property type="entry name" value="ANK_REP_REGION"/>
    <property type="match status" value="2"/>
</dbReference>
<dbReference type="AlphaFoldDB" id="K5W5E6"/>
<feature type="repeat" description="ANK" evidence="3">
    <location>
        <begin position="106"/>
        <end position="138"/>
    </location>
</feature>
<evidence type="ECO:0000256" key="4">
    <source>
        <dbReference type="SAM" id="MobiDB-lite"/>
    </source>
</evidence>
<feature type="compositionally biased region" description="Low complexity" evidence="4">
    <location>
        <begin position="870"/>
        <end position="883"/>
    </location>
</feature>
<dbReference type="RefSeq" id="XP_007396879.1">
    <property type="nucleotide sequence ID" value="XM_007396817.1"/>
</dbReference>
<protein>
    <submittedName>
        <fullName evidence="5">Uncharacterized protein</fullName>
    </submittedName>
</protein>
<evidence type="ECO:0000256" key="2">
    <source>
        <dbReference type="ARBA" id="ARBA00023043"/>
    </source>
</evidence>
<dbReference type="Proteomes" id="UP000008370">
    <property type="component" value="Unassembled WGS sequence"/>
</dbReference>
<dbReference type="GeneID" id="18916957"/>
<evidence type="ECO:0000256" key="3">
    <source>
        <dbReference type="PROSITE-ProRule" id="PRU00023"/>
    </source>
</evidence>